<dbReference type="InterPro" id="IPR011989">
    <property type="entry name" value="ARM-like"/>
</dbReference>
<name>A2DLR3_TRIV3</name>
<dbReference type="GO" id="GO:0009267">
    <property type="term" value="P:cellular response to starvation"/>
    <property type="evidence" value="ECO:0000318"/>
    <property type="project" value="GO_Central"/>
</dbReference>
<dbReference type="RefSeq" id="XP_001579682.1">
    <property type="nucleotide sequence ID" value="XM_001579632.1"/>
</dbReference>
<dbReference type="InterPro" id="IPR029347">
    <property type="entry name" value="Raptor_N"/>
</dbReference>
<dbReference type="InterPro" id="IPR036322">
    <property type="entry name" value="WD40_repeat_dom_sf"/>
</dbReference>
<dbReference type="SUPFAM" id="SSF48371">
    <property type="entry name" value="ARM repeat"/>
    <property type="match status" value="1"/>
</dbReference>
<dbReference type="eggNOG" id="KOG1517">
    <property type="taxonomic scope" value="Eukaryota"/>
</dbReference>
<evidence type="ECO:0000313" key="7">
    <source>
        <dbReference type="Proteomes" id="UP000001542"/>
    </source>
</evidence>
<dbReference type="GO" id="GO:0071230">
    <property type="term" value="P:cellular response to amino acid stimulus"/>
    <property type="evidence" value="ECO:0000318"/>
    <property type="project" value="GO_Central"/>
</dbReference>
<dbReference type="PRINTS" id="PR01547">
    <property type="entry name" value="YEAST176DUF"/>
</dbReference>
<dbReference type="OrthoDB" id="10262360at2759"/>
<keyword evidence="2" id="KW-0853">WD repeat</keyword>
<dbReference type="InParanoid" id="A2DLR3"/>
<evidence type="ECO:0000313" key="6">
    <source>
        <dbReference type="EMBL" id="EAY18696.1"/>
    </source>
</evidence>
<dbReference type="PANTHER" id="PTHR12848">
    <property type="entry name" value="REGULATORY-ASSOCIATED PROTEIN OF MTOR"/>
    <property type="match status" value="1"/>
</dbReference>
<dbReference type="GO" id="GO:0005737">
    <property type="term" value="C:cytoplasm"/>
    <property type="evidence" value="ECO:0000318"/>
    <property type="project" value="GO_Central"/>
</dbReference>
<dbReference type="STRING" id="5722.A2DLR3"/>
<dbReference type="AlphaFoldDB" id="A2DLR3"/>
<accession>A2DLR3</accession>
<evidence type="ECO:0000256" key="2">
    <source>
        <dbReference type="ARBA" id="ARBA00022574"/>
    </source>
</evidence>
<dbReference type="KEGG" id="tva:5464210"/>
<dbReference type="Gene3D" id="2.130.10.10">
    <property type="entry name" value="YVTN repeat-like/Quinoprotein amine dehydrogenase"/>
    <property type="match status" value="1"/>
</dbReference>
<keyword evidence="7" id="KW-1185">Reference proteome</keyword>
<dbReference type="Gene3D" id="1.25.10.10">
    <property type="entry name" value="Leucine-rich Repeat Variant"/>
    <property type="match status" value="1"/>
</dbReference>
<dbReference type="VEuPathDB" id="TrichDB:TVAG_063010"/>
<organism evidence="6 7">
    <name type="scientific">Trichomonas vaginalis (strain ATCC PRA-98 / G3)</name>
    <dbReference type="NCBI Taxonomy" id="412133"/>
    <lineage>
        <taxon>Eukaryota</taxon>
        <taxon>Metamonada</taxon>
        <taxon>Parabasalia</taxon>
        <taxon>Trichomonadida</taxon>
        <taxon>Trichomonadidae</taxon>
        <taxon>Trichomonas</taxon>
    </lineage>
</organism>
<evidence type="ECO:0000259" key="5">
    <source>
        <dbReference type="SMART" id="SM01302"/>
    </source>
</evidence>
<dbReference type="InterPro" id="IPR015943">
    <property type="entry name" value="WD40/YVTN_repeat-like_dom_sf"/>
</dbReference>
<feature type="domain" description="Raptor N-terminal CASPase-like" evidence="5">
    <location>
        <begin position="93"/>
        <end position="243"/>
    </location>
</feature>
<dbReference type="Pfam" id="PF14538">
    <property type="entry name" value="Raptor_N"/>
    <property type="match status" value="1"/>
</dbReference>
<comment type="similarity">
    <text evidence="1">Belongs to the WD repeat RAPTOR family.</text>
</comment>
<dbReference type="GO" id="GO:0031931">
    <property type="term" value="C:TORC1 complex"/>
    <property type="evidence" value="ECO:0000318"/>
    <property type="project" value="GO_Central"/>
</dbReference>
<feature type="region of interest" description="Disordered" evidence="4">
    <location>
        <begin position="703"/>
        <end position="737"/>
    </location>
</feature>
<dbReference type="PANTHER" id="PTHR12848:SF16">
    <property type="entry name" value="REGULATORY-ASSOCIATED PROTEIN OF MTOR"/>
    <property type="match status" value="1"/>
</dbReference>
<proteinExistence type="inferred from homology"/>
<dbReference type="VEuPathDB" id="TrichDB:TVAGG3_0581160"/>
<dbReference type="EMBL" id="DS113216">
    <property type="protein sequence ID" value="EAY18696.1"/>
    <property type="molecule type" value="Genomic_DNA"/>
</dbReference>
<dbReference type="SMR" id="A2DLR3"/>
<reference evidence="6" key="2">
    <citation type="journal article" date="2007" name="Science">
        <title>Draft genome sequence of the sexually transmitted pathogen Trichomonas vaginalis.</title>
        <authorList>
            <person name="Carlton J.M."/>
            <person name="Hirt R.P."/>
            <person name="Silva J.C."/>
            <person name="Delcher A.L."/>
            <person name="Schatz M."/>
            <person name="Zhao Q."/>
            <person name="Wortman J.R."/>
            <person name="Bidwell S.L."/>
            <person name="Alsmark U.C.M."/>
            <person name="Besteiro S."/>
            <person name="Sicheritz-Ponten T."/>
            <person name="Noel C.J."/>
            <person name="Dacks J.B."/>
            <person name="Foster P.G."/>
            <person name="Simillion C."/>
            <person name="Van de Peer Y."/>
            <person name="Miranda-Saavedra D."/>
            <person name="Barton G.J."/>
            <person name="Westrop G.D."/>
            <person name="Mueller S."/>
            <person name="Dessi D."/>
            <person name="Fiori P.L."/>
            <person name="Ren Q."/>
            <person name="Paulsen I."/>
            <person name="Zhang H."/>
            <person name="Bastida-Corcuera F.D."/>
            <person name="Simoes-Barbosa A."/>
            <person name="Brown M.T."/>
            <person name="Hayes R.D."/>
            <person name="Mukherjee M."/>
            <person name="Okumura C.Y."/>
            <person name="Schneider R."/>
            <person name="Smith A.J."/>
            <person name="Vanacova S."/>
            <person name="Villalvazo M."/>
            <person name="Haas B.J."/>
            <person name="Pertea M."/>
            <person name="Feldblyum T.V."/>
            <person name="Utterback T.R."/>
            <person name="Shu C.L."/>
            <person name="Osoegawa K."/>
            <person name="de Jong P.J."/>
            <person name="Hrdy I."/>
            <person name="Horvathova L."/>
            <person name="Zubacova Z."/>
            <person name="Dolezal P."/>
            <person name="Malik S.B."/>
            <person name="Logsdon J.M. Jr."/>
            <person name="Henze K."/>
            <person name="Gupta A."/>
            <person name="Wang C.C."/>
            <person name="Dunne R.L."/>
            <person name="Upcroft J.A."/>
            <person name="Upcroft P."/>
            <person name="White O."/>
            <person name="Salzberg S.L."/>
            <person name="Tang P."/>
            <person name="Chiu C.-H."/>
            <person name="Lee Y.-S."/>
            <person name="Embley T.M."/>
            <person name="Coombs G.H."/>
            <person name="Mottram J.C."/>
            <person name="Tachezy J."/>
            <person name="Fraser-Liggett C.M."/>
            <person name="Johnson P.J."/>
        </authorList>
    </citation>
    <scope>NUCLEOTIDE SEQUENCE [LARGE SCALE GENOMIC DNA]</scope>
    <source>
        <strain evidence="6">G3</strain>
    </source>
</reference>
<gene>
    <name evidence="6" type="ORF">TVAG_063010</name>
</gene>
<evidence type="ECO:0000256" key="1">
    <source>
        <dbReference type="ARBA" id="ARBA00009257"/>
    </source>
</evidence>
<dbReference type="GO" id="GO:0030307">
    <property type="term" value="P:positive regulation of cell growth"/>
    <property type="evidence" value="ECO:0000318"/>
    <property type="project" value="GO_Central"/>
</dbReference>
<feature type="compositionally biased region" description="Basic and acidic residues" evidence="4">
    <location>
        <begin position="722"/>
        <end position="732"/>
    </location>
</feature>
<dbReference type="FunCoup" id="A2DLR3">
    <property type="interactions" value="370"/>
</dbReference>
<reference evidence="6" key="1">
    <citation type="submission" date="2006-10" db="EMBL/GenBank/DDBJ databases">
        <authorList>
            <person name="Amadeo P."/>
            <person name="Zhao Q."/>
            <person name="Wortman J."/>
            <person name="Fraser-Liggett C."/>
            <person name="Carlton J."/>
        </authorList>
    </citation>
    <scope>NUCLEOTIDE SEQUENCE</scope>
    <source>
        <strain evidence="6">G3</strain>
    </source>
</reference>
<dbReference type="SMART" id="SM01302">
    <property type="entry name" value="Raptor_N"/>
    <property type="match status" value="1"/>
</dbReference>
<dbReference type="InterPro" id="IPR001680">
    <property type="entry name" value="WD40_rpt"/>
</dbReference>
<dbReference type="SUPFAM" id="SSF50978">
    <property type="entry name" value="WD40 repeat-like"/>
    <property type="match status" value="1"/>
</dbReference>
<keyword evidence="3" id="KW-0677">Repeat</keyword>
<dbReference type="InterPro" id="IPR016024">
    <property type="entry name" value="ARM-type_fold"/>
</dbReference>
<evidence type="ECO:0000256" key="3">
    <source>
        <dbReference type="ARBA" id="ARBA00022737"/>
    </source>
</evidence>
<protein>
    <recommendedName>
        <fullName evidence="5">Raptor N-terminal CASPase-like domain-containing protein</fullName>
    </recommendedName>
</protein>
<evidence type="ECO:0000256" key="4">
    <source>
        <dbReference type="SAM" id="MobiDB-lite"/>
    </source>
</evidence>
<dbReference type="SMART" id="SM00320">
    <property type="entry name" value="WD40"/>
    <property type="match status" value="3"/>
</dbReference>
<dbReference type="GO" id="GO:0030674">
    <property type="term" value="F:protein-macromolecule adaptor activity"/>
    <property type="evidence" value="ECO:0000318"/>
    <property type="project" value="GO_Central"/>
</dbReference>
<dbReference type="InterPro" id="IPR004083">
    <property type="entry name" value="Raptor"/>
</dbReference>
<feature type="region of interest" description="Disordered" evidence="4">
    <location>
        <begin position="1"/>
        <end position="29"/>
    </location>
</feature>
<sequence length="1170" mass="130928">MIDPSDIGERSSEGYSDGETSDDLAVKYPSATGSYDTPKSISLLPQQCLYDLINKVDVSVAENSKLTNLAHTTDQDYYIDQLNKPFLYINSAMIEPIQSVILITTKTYQFSENVSEYLKDTPIIFGWQNIYQMQASDISSNIQTCYRSLYLHLRQHLVFSYVIGLSQTKIDTIIQLRKNCPRGRQMFHFIGYQFPKITNRGISYYPISSTNILSFESLFNIISPPSCFLFDCDNAGIVIPIFEEASKHFVTPSARKTDGNQASDWFCFCATSPGEELPIIPYLPKDFLSQCILNPIPLVILCHILQNYRTSFPTENFPISILNDILLNSQNGEIERNKISLVLLAVADAIASDNLQPFMFKQMFRRDRTTSRMFEHFIVAQHLLQPYGIHPQSHPRLPNLSTHQLWSTLESELSIWVSSKISGRPNIEFDFFNRVLTSFENTMDNGYISQVLLALMCHAPFSGFDGAKRSVILLSQLAARSQSNRNMLSKISIFHAFFARLVSNLSAEELHSISYIVVSLLQCDPNSVFDIRHDLDISALPNALFDRNVNCQTRSLIAAILAAVIDTVKAVEAFCSTAEFFDSLTQEIPIASPQLQLWLLILVKRVFGSFPAISGSFTPSGAHLQIAACLNHKSPEVRAAAIASLTAFIGERGPATALIYLASPLLFDMSFVVRYEFAQFLSRFFELQNLDLSLLEKIQNERNSKNSKNTKNTKTENFPENSEQKIENSEKNENEEEDLTINGIIDKIVGSHVSLERTSDSFIDFVHKCDDINNSEKSDEYLVKAITLYSDILEKDPHPSVKQAGSRLKKAVFEGGEISDGDTDALFNISLRQLVNSGQYKVSEEINEEKPFTFTPFHSNDVPACSAHELLVAKLTDMIPYHVIFEQTKYSLAVASPAKSIIRLDEGLHQFGRLSCTDAAITDLRTTEWDDVPRIIIGSSDGCVNVWEGNHHECSLTFKATTCSANESTYQLVSPARQKHKFATSNFNGGVVLWDADYSQFIGEWKGDKAKMTSLEIAARDDTTVISGYENGLLSVIDTRQPHLFSVSSPNYNLGGIVKIKSSFSSDVIINTMSHTGVYSAWDARMWEPVHYAQINTFVDECDIHPCYSIAILTPNNGNTMIVSSSGKVLCTLPNLKNVSSVAMHPTLPIFACSTQSGEIVSYQLAFSYN</sequence>
<dbReference type="GO" id="GO:0031929">
    <property type="term" value="P:TOR signaling"/>
    <property type="evidence" value="ECO:0000318"/>
    <property type="project" value="GO_Central"/>
</dbReference>
<dbReference type="GO" id="GO:0010506">
    <property type="term" value="P:regulation of autophagy"/>
    <property type="evidence" value="ECO:0000318"/>
    <property type="project" value="GO_Central"/>
</dbReference>
<dbReference type="Proteomes" id="UP000001542">
    <property type="component" value="Unassembled WGS sequence"/>
</dbReference>